<comment type="caution">
    <text evidence="1">The sequence shown here is derived from an EMBL/GenBank/DDBJ whole genome shotgun (WGS) entry which is preliminary data.</text>
</comment>
<protein>
    <submittedName>
        <fullName evidence="1">Dephospho-CoA kinase</fullName>
    </submittedName>
</protein>
<name>A0A3C0CF10_9BACT</name>
<accession>A0A3C0CF10</accession>
<evidence type="ECO:0000313" key="1">
    <source>
        <dbReference type="EMBL" id="RHK50196.1"/>
    </source>
</evidence>
<dbReference type="GO" id="GO:0016301">
    <property type="term" value="F:kinase activity"/>
    <property type="evidence" value="ECO:0007669"/>
    <property type="project" value="UniProtKB-KW"/>
</dbReference>
<dbReference type="Proteomes" id="UP000286598">
    <property type="component" value="Unassembled WGS sequence"/>
</dbReference>
<evidence type="ECO:0000313" key="2">
    <source>
        <dbReference type="Proteomes" id="UP000286598"/>
    </source>
</evidence>
<organism evidence="1 2">
    <name type="scientific">Leyella stercorea</name>
    <dbReference type="NCBI Taxonomy" id="363265"/>
    <lineage>
        <taxon>Bacteria</taxon>
        <taxon>Pseudomonadati</taxon>
        <taxon>Bacteroidota</taxon>
        <taxon>Bacteroidia</taxon>
        <taxon>Bacteroidales</taxon>
        <taxon>Prevotellaceae</taxon>
        <taxon>Leyella</taxon>
    </lineage>
</organism>
<dbReference type="RefSeq" id="WP_118355432.1">
    <property type="nucleotide sequence ID" value="NZ_BRDO01000008.1"/>
</dbReference>
<sequence length="79" mass="9334">MENNTHTVFNAAQLKMLNMMAMLKTKEEIDGLQQVVSDYLAKLLHGEIDRLWEEGELSEEKVESFRTLHERTHYNKQQL</sequence>
<reference evidence="1 2" key="1">
    <citation type="submission" date="2018-08" db="EMBL/GenBank/DDBJ databases">
        <title>A genome reference for cultivated species of the human gut microbiota.</title>
        <authorList>
            <person name="Zou Y."/>
            <person name="Xue W."/>
            <person name="Luo G."/>
        </authorList>
    </citation>
    <scope>NUCLEOTIDE SEQUENCE [LARGE SCALE GENOMIC DNA]</scope>
    <source>
        <strain evidence="1 2">AF42-9</strain>
    </source>
</reference>
<dbReference type="AlphaFoldDB" id="A0A3C0CF10"/>
<gene>
    <name evidence="1" type="ORF">DW060_07595</name>
</gene>
<keyword evidence="2" id="KW-1185">Reference proteome</keyword>
<dbReference type="EMBL" id="QRNO01000033">
    <property type="protein sequence ID" value="RHK50196.1"/>
    <property type="molecule type" value="Genomic_DNA"/>
</dbReference>
<keyword evidence="1" id="KW-0418">Kinase</keyword>
<proteinExistence type="predicted"/>
<keyword evidence="1" id="KW-0808">Transferase</keyword>